<dbReference type="EMBL" id="BQNB010015730">
    <property type="protein sequence ID" value="GJT43452.1"/>
    <property type="molecule type" value="Genomic_DNA"/>
</dbReference>
<name>A0ABQ5DWB8_9ASTR</name>
<feature type="compositionally biased region" description="Polar residues" evidence="1">
    <location>
        <begin position="14"/>
        <end position="24"/>
    </location>
</feature>
<reference evidence="2" key="2">
    <citation type="submission" date="2022-01" db="EMBL/GenBank/DDBJ databases">
        <authorList>
            <person name="Yamashiro T."/>
            <person name="Shiraishi A."/>
            <person name="Satake H."/>
            <person name="Nakayama K."/>
        </authorList>
    </citation>
    <scope>NUCLEOTIDE SEQUENCE</scope>
</reference>
<sequence length="177" mass="19140">METIHVTFDEMTAQTAPVHSSSRPAPNILNAGPISSRLVPNPTSLTPYVPPTYKELEILFQPMFDEYFEPPTVDCLVPLVPAAQVLVNPSSPSVSISVDQDASLGNHSPSSSDHQSSLVHYGVAVDHYFEVNPFAPANHEPFVNVFAPDLSSEASSSGEISIAESNHSTQPHEHLQK</sequence>
<feature type="region of interest" description="Disordered" evidence="1">
    <location>
        <begin position="14"/>
        <end position="33"/>
    </location>
</feature>
<protein>
    <submittedName>
        <fullName evidence="2">Uncharacterized protein</fullName>
    </submittedName>
</protein>
<feature type="compositionally biased region" description="Low complexity" evidence="1">
    <location>
        <begin position="156"/>
        <end position="165"/>
    </location>
</feature>
<organism evidence="2 3">
    <name type="scientific">Tanacetum coccineum</name>
    <dbReference type="NCBI Taxonomy" id="301880"/>
    <lineage>
        <taxon>Eukaryota</taxon>
        <taxon>Viridiplantae</taxon>
        <taxon>Streptophyta</taxon>
        <taxon>Embryophyta</taxon>
        <taxon>Tracheophyta</taxon>
        <taxon>Spermatophyta</taxon>
        <taxon>Magnoliopsida</taxon>
        <taxon>eudicotyledons</taxon>
        <taxon>Gunneridae</taxon>
        <taxon>Pentapetalae</taxon>
        <taxon>asterids</taxon>
        <taxon>campanulids</taxon>
        <taxon>Asterales</taxon>
        <taxon>Asteraceae</taxon>
        <taxon>Asteroideae</taxon>
        <taxon>Anthemideae</taxon>
        <taxon>Anthemidinae</taxon>
        <taxon>Tanacetum</taxon>
    </lineage>
</organism>
<reference evidence="2" key="1">
    <citation type="journal article" date="2022" name="Int. J. Mol. Sci.">
        <title>Draft Genome of Tanacetum Coccineum: Genomic Comparison of Closely Related Tanacetum-Family Plants.</title>
        <authorList>
            <person name="Yamashiro T."/>
            <person name="Shiraishi A."/>
            <person name="Nakayama K."/>
            <person name="Satake H."/>
        </authorList>
    </citation>
    <scope>NUCLEOTIDE SEQUENCE</scope>
</reference>
<dbReference type="Proteomes" id="UP001151760">
    <property type="component" value="Unassembled WGS sequence"/>
</dbReference>
<evidence type="ECO:0000256" key="1">
    <source>
        <dbReference type="SAM" id="MobiDB-lite"/>
    </source>
</evidence>
<accession>A0ABQ5DWB8</accession>
<feature type="region of interest" description="Disordered" evidence="1">
    <location>
        <begin position="96"/>
        <end position="115"/>
    </location>
</feature>
<proteinExistence type="predicted"/>
<evidence type="ECO:0000313" key="3">
    <source>
        <dbReference type="Proteomes" id="UP001151760"/>
    </source>
</evidence>
<gene>
    <name evidence="2" type="ORF">Tco_0952167</name>
</gene>
<comment type="caution">
    <text evidence="2">The sequence shown here is derived from an EMBL/GenBank/DDBJ whole genome shotgun (WGS) entry which is preliminary data.</text>
</comment>
<feature type="region of interest" description="Disordered" evidence="1">
    <location>
        <begin position="156"/>
        <end position="177"/>
    </location>
</feature>
<keyword evidence="3" id="KW-1185">Reference proteome</keyword>
<evidence type="ECO:0000313" key="2">
    <source>
        <dbReference type="EMBL" id="GJT43452.1"/>
    </source>
</evidence>